<evidence type="ECO:0000313" key="7">
    <source>
        <dbReference type="EMBL" id="KAF6035392.1"/>
    </source>
</evidence>
<keyword evidence="4" id="KW-0206">Cytoskeleton</keyword>
<feature type="region of interest" description="Disordered" evidence="6">
    <location>
        <begin position="448"/>
        <end position="468"/>
    </location>
</feature>
<keyword evidence="3" id="KW-0969">Cilium</keyword>
<comment type="subcellular location">
    <subcellularLocation>
        <location evidence="1">Cytoplasm</location>
        <location evidence="1">Cytoskeleton</location>
        <location evidence="1">Cilium axoneme</location>
    </subcellularLocation>
</comment>
<dbReference type="InterPro" id="IPR006802">
    <property type="entry name" value="Radial_spoke"/>
</dbReference>
<dbReference type="Proteomes" id="UP000593567">
    <property type="component" value="Unassembled WGS sequence"/>
</dbReference>
<feature type="compositionally biased region" description="Acidic residues" evidence="6">
    <location>
        <begin position="451"/>
        <end position="468"/>
    </location>
</feature>
<dbReference type="GO" id="GO:0060294">
    <property type="term" value="P:cilium movement involved in cell motility"/>
    <property type="evidence" value="ECO:0007669"/>
    <property type="project" value="InterPro"/>
</dbReference>
<keyword evidence="5" id="KW-0966">Cell projection</keyword>
<feature type="region of interest" description="Disordered" evidence="6">
    <location>
        <begin position="318"/>
        <end position="344"/>
    </location>
</feature>
<dbReference type="EMBL" id="VXIV02000884">
    <property type="protein sequence ID" value="KAF6035392.1"/>
    <property type="molecule type" value="Genomic_DNA"/>
</dbReference>
<dbReference type="PANTHER" id="PTHR13159">
    <property type="entry name" value="RADIAL SPOKEHEAD-RELATED"/>
    <property type="match status" value="1"/>
</dbReference>
<accession>A0A7J7K9R5</accession>
<dbReference type="Pfam" id="PF04712">
    <property type="entry name" value="Radial_spoke"/>
    <property type="match status" value="1"/>
</dbReference>
<keyword evidence="8" id="KW-1185">Reference proteome</keyword>
<evidence type="ECO:0000256" key="6">
    <source>
        <dbReference type="SAM" id="MobiDB-lite"/>
    </source>
</evidence>
<evidence type="ECO:0000256" key="3">
    <source>
        <dbReference type="ARBA" id="ARBA00023069"/>
    </source>
</evidence>
<name>A0A7J7K9R5_BUGNE</name>
<evidence type="ECO:0000256" key="2">
    <source>
        <dbReference type="ARBA" id="ARBA00022490"/>
    </source>
</evidence>
<reference evidence="7" key="1">
    <citation type="submission" date="2020-06" db="EMBL/GenBank/DDBJ databases">
        <title>Draft genome of Bugula neritina, a colonial animal packing powerful symbionts and potential medicines.</title>
        <authorList>
            <person name="Rayko M."/>
        </authorList>
    </citation>
    <scope>NUCLEOTIDE SEQUENCE [LARGE SCALE GENOMIC DNA]</scope>
    <source>
        <strain evidence="7">Kwan_BN1</strain>
    </source>
</reference>
<gene>
    <name evidence="7" type="ORF">EB796_006304</name>
</gene>
<protein>
    <submittedName>
        <fullName evidence="7">RSPH4A</fullName>
    </submittedName>
</protein>
<dbReference type="OrthoDB" id="272202at2759"/>
<evidence type="ECO:0000256" key="5">
    <source>
        <dbReference type="ARBA" id="ARBA00023273"/>
    </source>
</evidence>
<dbReference type="GO" id="GO:0001534">
    <property type="term" value="C:radial spoke"/>
    <property type="evidence" value="ECO:0007669"/>
    <property type="project" value="InterPro"/>
</dbReference>
<evidence type="ECO:0000256" key="4">
    <source>
        <dbReference type="ARBA" id="ARBA00023212"/>
    </source>
</evidence>
<dbReference type="AlphaFoldDB" id="A0A7J7K9R5"/>
<organism evidence="7 8">
    <name type="scientific">Bugula neritina</name>
    <name type="common">Brown bryozoan</name>
    <name type="synonym">Sertularia neritina</name>
    <dbReference type="NCBI Taxonomy" id="10212"/>
    <lineage>
        <taxon>Eukaryota</taxon>
        <taxon>Metazoa</taxon>
        <taxon>Spiralia</taxon>
        <taxon>Lophotrochozoa</taxon>
        <taxon>Bryozoa</taxon>
        <taxon>Gymnolaemata</taxon>
        <taxon>Cheilostomatida</taxon>
        <taxon>Flustrina</taxon>
        <taxon>Buguloidea</taxon>
        <taxon>Bugulidae</taxon>
        <taxon>Bugula</taxon>
    </lineage>
</organism>
<dbReference type="GO" id="GO:0035082">
    <property type="term" value="P:axoneme assembly"/>
    <property type="evidence" value="ECO:0007669"/>
    <property type="project" value="TreeGrafter"/>
</dbReference>
<dbReference type="PANTHER" id="PTHR13159:SF0">
    <property type="entry name" value="RADIAL SPOKE HEAD 6 HOMOLOG A"/>
    <property type="match status" value="1"/>
</dbReference>
<sequence>MADNPAEPLSKEIEFMNAKSYLLTRSAKTGGNLYDHLSKVLTKVLDERPNDVIDIFEDISKETKRSQFKSDVDTVQDKIDRSTEVALCQIQEKLFKKGDGEEEAEATEEDVDTPLPNLMELAFYFEQAGIGMNREECYRMWLGLKSLVDNHLLQHVRLWGKVLGTEQNYYVAEARTGVNKKTYFVCNEPGKPWKKLPNVTPQQITVARKIKKFFTGRLDAPVVSYPPFPGNESNYLRAQIARISAGTHVSPHDYYQFDAEEEDDEEEAQRDNFVENLDYEGIPVRDLCDSSLQNWVHHVQHILPQGRCTWWNPVQKNEDDFEEEDEEEEKEEVDEPEPEVGPPLLTPLSEDAEIDSMPPWTPKPSTNIIPQYAIAVLKSNLWPGAFAFCFEKKFENMYIGWGHKYSAENYNPTPVPPIMEEFPSGPEITEVEDPTPEEEAALRAAQMEAAELAEEIEEEGEEEEEDDA</sequence>
<evidence type="ECO:0000313" key="8">
    <source>
        <dbReference type="Proteomes" id="UP000593567"/>
    </source>
</evidence>
<feature type="compositionally biased region" description="Acidic residues" evidence="6">
    <location>
        <begin position="319"/>
        <end position="338"/>
    </location>
</feature>
<keyword evidence="2" id="KW-0963">Cytoplasm</keyword>
<dbReference type="CDD" id="cd22963">
    <property type="entry name" value="DD_CrRSP4-like"/>
    <property type="match status" value="1"/>
</dbReference>
<evidence type="ECO:0000256" key="1">
    <source>
        <dbReference type="ARBA" id="ARBA00004430"/>
    </source>
</evidence>
<comment type="caution">
    <text evidence="7">The sequence shown here is derived from an EMBL/GenBank/DDBJ whole genome shotgun (WGS) entry which is preliminary data.</text>
</comment>
<proteinExistence type="predicted"/>